<dbReference type="PANTHER" id="PTHR30026:SF5">
    <property type="entry name" value="ABC-TYPE EFFLUX SYSTEM SECRETIN COMPONENT"/>
    <property type="match status" value="1"/>
</dbReference>
<dbReference type="RefSeq" id="WP_261295481.1">
    <property type="nucleotide sequence ID" value="NZ_JANQBK010000016.1"/>
</dbReference>
<dbReference type="InterPro" id="IPR051906">
    <property type="entry name" value="TolC-like"/>
</dbReference>
<keyword evidence="6" id="KW-0472">Membrane</keyword>
<keyword evidence="5" id="KW-0812">Transmembrane</keyword>
<protein>
    <submittedName>
        <fullName evidence="9">TolC family protein</fullName>
    </submittedName>
</protein>
<dbReference type="Gene3D" id="1.20.1600.10">
    <property type="entry name" value="Outer membrane efflux proteins (OEP)"/>
    <property type="match status" value="1"/>
</dbReference>
<gene>
    <name evidence="9" type="ORF">ACFONA_08775</name>
</gene>
<keyword evidence="3" id="KW-0813">Transport</keyword>
<evidence type="ECO:0000256" key="6">
    <source>
        <dbReference type="ARBA" id="ARBA00023136"/>
    </source>
</evidence>
<evidence type="ECO:0000313" key="10">
    <source>
        <dbReference type="Proteomes" id="UP001595713"/>
    </source>
</evidence>
<comment type="caution">
    <text evidence="9">The sequence shown here is derived from an EMBL/GenBank/DDBJ whole genome shotgun (WGS) entry which is preliminary data.</text>
</comment>
<accession>A0ABV7SY79</accession>
<comment type="similarity">
    <text evidence="2">Belongs to the outer membrane factor (OMF) (TC 1.B.17) family.</text>
</comment>
<organism evidence="9 10">
    <name type="scientific">Sphingomonas hylomeconis</name>
    <dbReference type="NCBI Taxonomy" id="1395958"/>
    <lineage>
        <taxon>Bacteria</taxon>
        <taxon>Pseudomonadati</taxon>
        <taxon>Pseudomonadota</taxon>
        <taxon>Alphaproteobacteria</taxon>
        <taxon>Sphingomonadales</taxon>
        <taxon>Sphingomonadaceae</taxon>
        <taxon>Sphingomonas</taxon>
    </lineage>
</organism>
<dbReference type="InterPro" id="IPR003423">
    <property type="entry name" value="OMP_efflux"/>
</dbReference>
<feature type="chain" id="PRO_5046045018" evidence="8">
    <location>
        <begin position="28"/>
        <end position="501"/>
    </location>
</feature>
<evidence type="ECO:0000256" key="4">
    <source>
        <dbReference type="ARBA" id="ARBA00022452"/>
    </source>
</evidence>
<feature type="signal peptide" evidence="8">
    <location>
        <begin position="1"/>
        <end position="27"/>
    </location>
</feature>
<evidence type="ECO:0000256" key="5">
    <source>
        <dbReference type="ARBA" id="ARBA00022692"/>
    </source>
</evidence>
<dbReference type="SUPFAM" id="SSF56954">
    <property type="entry name" value="Outer membrane efflux proteins (OEP)"/>
    <property type="match status" value="1"/>
</dbReference>
<evidence type="ECO:0000313" key="9">
    <source>
        <dbReference type="EMBL" id="MFC3580255.1"/>
    </source>
</evidence>
<dbReference type="Proteomes" id="UP001595713">
    <property type="component" value="Unassembled WGS sequence"/>
</dbReference>
<sequence>MIIRHDNWSCVALAFLLAAAPAGGARAQTAAVPVAMSFEAAVRRLETTSPALSGASHAERAARETAAAVATLRRPLVTASAQYLEFQKTLSVDLTGAKQSALGDTQDFLSGLPGTLPPAFQDIATDVTNRLSQALPGLFSAIPDSLSYRYRDDVFRPTVQAIVPLYTGGAIPAIQRGARAGIDAARARTGQARDAARINLIRAYFGQGTAAALARSALESRDALDRLLSDARKLEAAGVIARARVLEAQVARDTAERGYQRAALAQSTARDDLARLLEVDAVDPTTPLFVASRPLPPARTFLGREADIAQVRQADAAGQIARAGVDLAKSRYRPQAFGFGEYNLNRGNALPTEPDWVVGAGIRYTLLSNVDRGHTLNAARETAAAADDAAREARKAATGASLKAWDLVEGARRSFLLLDSSLAAARENLRVQQVSFREGEGTLTAVLGAEAALASARAERAAIAYEYDLALAGLLASTGQLDAFADHLAAADIKIETGARP</sequence>
<dbReference type="Pfam" id="PF02321">
    <property type="entry name" value="OEP"/>
    <property type="match status" value="2"/>
</dbReference>
<reference evidence="10" key="1">
    <citation type="journal article" date="2019" name="Int. J. Syst. Evol. Microbiol.">
        <title>The Global Catalogue of Microorganisms (GCM) 10K type strain sequencing project: providing services to taxonomists for standard genome sequencing and annotation.</title>
        <authorList>
            <consortium name="The Broad Institute Genomics Platform"/>
            <consortium name="The Broad Institute Genome Sequencing Center for Infectious Disease"/>
            <person name="Wu L."/>
            <person name="Ma J."/>
        </authorList>
    </citation>
    <scope>NUCLEOTIDE SEQUENCE [LARGE SCALE GENOMIC DNA]</scope>
    <source>
        <strain evidence="10">KCTC 42739</strain>
    </source>
</reference>
<keyword evidence="7" id="KW-0998">Cell outer membrane</keyword>
<dbReference type="EMBL" id="JBHRXP010000003">
    <property type="protein sequence ID" value="MFC3580255.1"/>
    <property type="molecule type" value="Genomic_DNA"/>
</dbReference>
<evidence type="ECO:0000256" key="1">
    <source>
        <dbReference type="ARBA" id="ARBA00004442"/>
    </source>
</evidence>
<evidence type="ECO:0000256" key="7">
    <source>
        <dbReference type="ARBA" id="ARBA00023237"/>
    </source>
</evidence>
<evidence type="ECO:0000256" key="3">
    <source>
        <dbReference type="ARBA" id="ARBA00022448"/>
    </source>
</evidence>
<keyword evidence="8" id="KW-0732">Signal</keyword>
<evidence type="ECO:0000256" key="2">
    <source>
        <dbReference type="ARBA" id="ARBA00007613"/>
    </source>
</evidence>
<evidence type="ECO:0000256" key="8">
    <source>
        <dbReference type="SAM" id="SignalP"/>
    </source>
</evidence>
<keyword evidence="10" id="KW-1185">Reference proteome</keyword>
<proteinExistence type="inferred from homology"/>
<keyword evidence="4" id="KW-1134">Transmembrane beta strand</keyword>
<dbReference type="PANTHER" id="PTHR30026">
    <property type="entry name" value="OUTER MEMBRANE PROTEIN TOLC"/>
    <property type="match status" value="1"/>
</dbReference>
<comment type="subcellular location">
    <subcellularLocation>
        <location evidence="1">Cell outer membrane</location>
    </subcellularLocation>
</comment>
<name>A0ABV7SY79_9SPHN</name>